<evidence type="ECO:0000256" key="1">
    <source>
        <dbReference type="SAM" id="MobiDB-lite"/>
    </source>
</evidence>
<organism evidence="2 3">
    <name type="scientific">Tanacetum coccineum</name>
    <dbReference type="NCBI Taxonomy" id="301880"/>
    <lineage>
        <taxon>Eukaryota</taxon>
        <taxon>Viridiplantae</taxon>
        <taxon>Streptophyta</taxon>
        <taxon>Embryophyta</taxon>
        <taxon>Tracheophyta</taxon>
        <taxon>Spermatophyta</taxon>
        <taxon>Magnoliopsida</taxon>
        <taxon>eudicotyledons</taxon>
        <taxon>Gunneridae</taxon>
        <taxon>Pentapetalae</taxon>
        <taxon>asterids</taxon>
        <taxon>campanulids</taxon>
        <taxon>Asterales</taxon>
        <taxon>Asteraceae</taxon>
        <taxon>Asteroideae</taxon>
        <taxon>Anthemideae</taxon>
        <taxon>Anthemidinae</taxon>
        <taxon>Tanacetum</taxon>
    </lineage>
</organism>
<evidence type="ECO:0000313" key="3">
    <source>
        <dbReference type="Proteomes" id="UP001151760"/>
    </source>
</evidence>
<accession>A0ABQ5B0I2</accession>
<gene>
    <name evidence="2" type="ORF">Tco_0841346</name>
</gene>
<dbReference type="EMBL" id="BQNB010012705">
    <property type="protein sequence ID" value="GJT06884.1"/>
    <property type="molecule type" value="Genomic_DNA"/>
</dbReference>
<reference evidence="2" key="2">
    <citation type="submission" date="2022-01" db="EMBL/GenBank/DDBJ databases">
        <authorList>
            <person name="Yamashiro T."/>
            <person name="Shiraishi A."/>
            <person name="Satake H."/>
            <person name="Nakayama K."/>
        </authorList>
    </citation>
    <scope>NUCLEOTIDE SEQUENCE</scope>
</reference>
<feature type="region of interest" description="Disordered" evidence="1">
    <location>
        <begin position="16"/>
        <end position="46"/>
    </location>
</feature>
<comment type="caution">
    <text evidence="2">The sequence shown here is derived from an EMBL/GenBank/DDBJ whole genome shotgun (WGS) entry which is preliminary data.</text>
</comment>
<keyword evidence="3" id="KW-1185">Reference proteome</keyword>
<evidence type="ECO:0000313" key="2">
    <source>
        <dbReference type="EMBL" id="GJT06884.1"/>
    </source>
</evidence>
<dbReference type="Proteomes" id="UP001151760">
    <property type="component" value="Unassembled WGS sequence"/>
</dbReference>
<protein>
    <submittedName>
        <fullName evidence="2">Uncharacterized protein</fullName>
    </submittedName>
</protein>
<proteinExistence type="predicted"/>
<sequence>MDIAINYLNSKFANEDEGEETMNEYNKGPTRGDRPRTMVGQDVNPRGYGERQSYLVKVEIYTFDGNLGH</sequence>
<reference evidence="2" key="1">
    <citation type="journal article" date="2022" name="Int. J. Mol. Sci.">
        <title>Draft Genome of Tanacetum Coccineum: Genomic Comparison of Closely Related Tanacetum-Family Plants.</title>
        <authorList>
            <person name="Yamashiro T."/>
            <person name="Shiraishi A."/>
            <person name="Nakayama K."/>
            <person name="Satake H."/>
        </authorList>
    </citation>
    <scope>NUCLEOTIDE SEQUENCE</scope>
</reference>
<name>A0ABQ5B0I2_9ASTR</name>